<protein>
    <submittedName>
        <fullName evidence="1">Uncharacterized protein</fullName>
    </submittedName>
</protein>
<accession>A0A8S0ZB10</accession>
<sequence>MTQSLKVWSKFSTNKESGVLNFQIVDAPRDRTEDVAELIFHHFMTGESISKAADSAKRAATTVLKYTNIQEL</sequence>
<name>A0A8S0ZB10_ARCPL</name>
<organism evidence="1 2">
    <name type="scientific">Arctia plantaginis</name>
    <name type="common">Wood tiger moth</name>
    <name type="synonym">Phalaena plantaginis</name>
    <dbReference type="NCBI Taxonomy" id="874455"/>
    <lineage>
        <taxon>Eukaryota</taxon>
        <taxon>Metazoa</taxon>
        <taxon>Ecdysozoa</taxon>
        <taxon>Arthropoda</taxon>
        <taxon>Hexapoda</taxon>
        <taxon>Insecta</taxon>
        <taxon>Pterygota</taxon>
        <taxon>Neoptera</taxon>
        <taxon>Endopterygota</taxon>
        <taxon>Lepidoptera</taxon>
        <taxon>Glossata</taxon>
        <taxon>Ditrysia</taxon>
        <taxon>Noctuoidea</taxon>
        <taxon>Erebidae</taxon>
        <taxon>Arctiinae</taxon>
        <taxon>Arctia</taxon>
    </lineage>
</organism>
<comment type="caution">
    <text evidence="1">The sequence shown here is derived from an EMBL/GenBank/DDBJ whole genome shotgun (WGS) entry which is preliminary data.</text>
</comment>
<dbReference type="Proteomes" id="UP000494106">
    <property type="component" value="Unassembled WGS sequence"/>
</dbReference>
<gene>
    <name evidence="1" type="ORF">APLA_LOCUS3983</name>
</gene>
<dbReference type="AlphaFoldDB" id="A0A8S0ZB10"/>
<dbReference type="EMBL" id="CADEBC010000426">
    <property type="protein sequence ID" value="CAB3229885.1"/>
    <property type="molecule type" value="Genomic_DNA"/>
</dbReference>
<evidence type="ECO:0000313" key="1">
    <source>
        <dbReference type="EMBL" id="CAB3229885.1"/>
    </source>
</evidence>
<keyword evidence="2" id="KW-1185">Reference proteome</keyword>
<dbReference type="OrthoDB" id="7200114at2759"/>
<reference evidence="1 2" key="1">
    <citation type="submission" date="2020-04" db="EMBL/GenBank/DDBJ databases">
        <authorList>
            <person name="Wallbank WR R."/>
            <person name="Pardo Diaz C."/>
            <person name="Kozak K."/>
            <person name="Martin S."/>
            <person name="Jiggins C."/>
            <person name="Moest M."/>
            <person name="Warren A I."/>
            <person name="Byers J.R.P. K."/>
            <person name="Montejo-Kovacevich G."/>
            <person name="Yen C E."/>
        </authorList>
    </citation>
    <scope>NUCLEOTIDE SEQUENCE [LARGE SCALE GENOMIC DNA]</scope>
</reference>
<evidence type="ECO:0000313" key="2">
    <source>
        <dbReference type="Proteomes" id="UP000494106"/>
    </source>
</evidence>
<proteinExistence type="predicted"/>
<dbReference type="Gene3D" id="3.40.630.30">
    <property type="match status" value="1"/>
</dbReference>